<reference evidence="2" key="1">
    <citation type="journal article" date="2024" name="Proc. Natl. Acad. Sci. U.S.A.">
        <title>Extraordinary preservation of gene collinearity over three hundred million years revealed in homosporous lycophytes.</title>
        <authorList>
            <person name="Li C."/>
            <person name="Wickell D."/>
            <person name="Kuo L.Y."/>
            <person name="Chen X."/>
            <person name="Nie B."/>
            <person name="Liao X."/>
            <person name="Peng D."/>
            <person name="Ji J."/>
            <person name="Jenkins J."/>
            <person name="Williams M."/>
            <person name="Shu S."/>
            <person name="Plott C."/>
            <person name="Barry K."/>
            <person name="Rajasekar S."/>
            <person name="Grimwood J."/>
            <person name="Han X."/>
            <person name="Sun S."/>
            <person name="Hou Z."/>
            <person name="He W."/>
            <person name="Dai G."/>
            <person name="Sun C."/>
            <person name="Schmutz J."/>
            <person name="Leebens-Mack J.H."/>
            <person name="Li F.W."/>
            <person name="Wang L."/>
        </authorList>
    </citation>
    <scope>NUCLEOTIDE SEQUENCE [LARGE SCALE GENOMIC DNA]</scope>
    <source>
        <strain evidence="2">cv. PW_Plant_1</strain>
    </source>
</reference>
<protein>
    <submittedName>
        <fullName evidence="1">Uncharacterized protein</fullName>
    </submittedName>
</protein>
<name>A0ACC2BE90_DIPCM</name>
<accession>A0ACC2BE90</accession>
<proteinExistence type="predicted"/>
<keyword evidence="2" id="KW-1185">Reference proteome</keyword>
<evidence type="ECO:0000313" key="1">
    <source>
        <dbReference type="EMBL" id="KAJ7528059.1"/>
    </source>
</evidence>
<gene>
    <name evidence="1" type="ORF">O6H91_16G081700</name>
</gene>
<comment type="caution">
    <text evidence="1">The sequence shown here is derived from an EMBL/GenBank/DDBJ whole genome shotgun (WGS) entry which is preliminary data.</text>
</comment>
<dbReference type="EMBL" id="CM055107">
    <property type="protein sequence ID" value="KAJ7528059.1"/>
    <property type="molecule type" value="Genomic_DNA"/>
</dbReference>
<dbReference type="Proteomes" id="UP001162992">
    <property type="component" value="Chromosome 16"/>
</dbReference>
<sequence length="430" mass="47821">MASQKFAKLCSLSDFGWMLWLLICLVYPMILVESAHEMEVVNTTVDPRLRNSAKFKNIHKHLSTLNKPAVMSIESPDGDIIDCVARHQQIAFDHLLLKNHKLQTEGPSVWPVNKAANASGSQRIQQLWHQNGRCPENTVPVRRTTVADVLRSGSKRRYGRKPRASLIQIPLPQAQPVSSASHEHAIAYAIGNQYYGARASINVWKPTINMPYEFSLSQIWLLAGSFDGDLNTIEAGWQVSPELYGDTSPRLFTYWTSDAYQTTGCYDLGCSGFIQLTNDLAIGAAISPVSSLGGSQFDIQILIWKDLATSNWWMLLGDNTLVGYWPKELFTHLTVAANMVQWGGEIVNTNPSGHHTSTQMGSGQFPSGGFERASYFRNLAYVDASYQLLPQINLHAQAEHPNCYGIKLSYNTAWGNYFFYGGPGLNANCP</sequence>
<evidence type="ECO:0000313" key="2">
    <source>
        <dbReference type="Proteomes" id="UP001162992"/>
    </source>
</evidence>
<organism evidence="1 2">
    <name type="scientific">Diphasiastrum complanatum</name>
    <name type="common">Issler's clubmoss</name>
    <name type="synonym">Lycopodium complanatum</name>
    <dbReference type="NCBI Taxonomy" id="34168"/>
    <lineage>
        <taxon>Eukaryota</taxon>
        <taxon>Viridiplantae</taxon>
        <taxon>Streptophyta</taxon>
        <taxon>Embryophyta</taxon>
        <taxon>Tracheophyta</taxon>
        <taxon>Lycopodiopsida</taxon>
        <taxon>Lycopodiales</taxon>
        <taxon>Lycopodiaceae</taxon>
        <taxon>Lycopodioideae</taxon>
        <taxon>Diphasiastrum</taxon>
    </lineage>
</organism>